<dbReference type="AlphaFoldDB" id="A0A484L1A2"/>
<proteinExistence type="predicted"/>
<dbReference type="EMBL" id="OOIL02000879">
    <property type="protein sequence ID" value="VFQ70068.1"/>
    <property type="molecule type" value="Genomic_DNA"/>
</dbReference>
<protein>
    <submittedName>
        <fullName evidence="1">Uncharacterized protein</fullName>
    </submittedName>
</protein>
<dbReference type="PANTHER" id="PTHR34222:SF79">
    <property type="entry name" value="RETROVIRUS-RELATED POL POLYPROTEIN FROM TRANSPOSON TNT 1-94"/>
    <property type="match status" value="1"/>
</dbReference>
<organism evidence="1 2">
    <name type="scientific">Cuscuta campestris</name>
    <dbReference type="NCBI Taxonomy" id="132261"/>
    <lineage>
        <taxon>Eukaryota</taxon>
        <taxon>Viridiplantae</taxon>
        <taxon>Streptophyta</taxon>
        <taxon>Embryophyta</taxon>
        <taxon>Tracheophyta</taxon>
        <taxon>Spermatophyta</taxon>
        <taxon>Magnoliopsida</taxon>
        <taxon>eudicotyledons</taxon>
        <taxon>Gunneridae</taxon>
        <taxon>Pentapetalae</taxon>
        <taxon>asterids</taxon>
        <taxon>lamiids</taxon>
        <taxon>Solanales</taxon>
        <taxon>Convolvulaceae</taxon>
        <taxon>Cuscuteae</taxon>
        <taxon>Cuscuta</taxon>
        <taxon>Cuscuta subgen. Grammica</taxon>
        <taxon>Cuscuta sect. Cleistogrammica</taxon>
    </lineage>
</organism>
<dbReference type="Proteomes" id="UP000595140">
    <property type="component" value="Unassembled WGS sequence"/>
</dbReference>
<accession>A0A484L1A2</accession>
<name>A0A484L1A2_9ASTE</name>
<dbReference type="OrthoDB" id="1270753at2759"/>
<sequence>MVSNLPRCTCGSAQAMVKHEQDQKLIQFLMGLNSEYNTIRGNILVMRPLPSVAVAYGMLIQEEKQREIQAASPLMPEHTSMNEKIVRIWTSHHSLQICALSS</sequence>
<keyword evidence="2" id="KW-1185">Reference proteome</keyword>
<evidence type="ECO:0000313" key="2">
    <source>
        <dbReference type="Proteomes" id="UP000595140"/>
    </source>
</evidence>
<reference evidence="1 2" key="1">
    <citation type="submission" date="2018-04" db="EMBL/GenBank/DDBJ databases">
        <authorList>
            <person name="Vogel A."/>
        </authorList>
    </citation>
    <scope>NUCLEOTIDE SEQUENCE [LARGE SCALE GENOMIC DNA]</scope>
</reference>
<evidence type="ECO:0000313" key="1">
    <source>
        <dbReference type="EMBL" id="VFQ70068.1"/>
    </source>
</evidence>
<gene>
    <name evidence="1" type="ORF">CCAM_LOCUS11844</name>
</gene>
<dbReference type="PANTHER" id="PTHR34222">
    <property type="entry name" value="GAG_PRE-INTEGRS DOMAIN-CONTAINING PROTEIN"/>
    <property type="match status" value="1"/>
</dbReference>